<proteinExistence type="predicted"/>
<organism evidence="1">
    <name type="scientific">Anguilla anguilla</name>
    <name type="common">European freshwater eel</name>
    <name type="synonym">Muraena anguilla</name>
    <dbReference type="NCBI Taxonomy" id="7936"/>
    <lineage>
        <taxon>Eukaryota</taxon>
        <taxon>Metazoa</taxon>
        <taxon>Chordata</taxon>
        <taxon>Craniata</taxon>
        <taxon>Vertebrata</taxon>
        <taxon>Euteleostomi</taxon>
        <taxon>Actinopterygii</taxon>
        <taxon>Neopterygii</taxon>
        <taxon>Teleostei</taxon>
        <taxon>Anguilliformes</taxon>
        <taxon>Anguillidae</taxon>
        <taxon>Anguilla</taxon>
    </lineage>
</organism>
<reference evidence="1" key="1">
    <citation type="submission" date="2014-11" db="EMBL/GenBank/DDBJ databases">
        <authorList>
            <person name="Amaro Gonzalez C."/>
        </authorList>
    </citation>
    <scope>NUCLEOTIDE SEQUENCE</scope>
</reference>
<sequence length="41" mass="4574">MEVNVDSLSFQSSPVCSFFLMTFLTVDIGKPTAWPMSLTVF</sequence>
<reference evidence="1" key="2">
    <citation type="journal article" date="2015" name="Fish Shellfish Immunol.">
        <title>Early steps in the European eel (Anguilla anguilla)-Vibrio vulnificus interaction in the gills: Role of the RtxA13 toxin.</title>
        <authorList>
            <person name="Callol A."/>
            <person name="Pajuelo D."/>
            <person name="Ebbesson L."/>
            <person name="Teles M."/>
            <person name="MacKenzie S."/>
            <person name="Amaro C."/>
        </authorList>
    </citation>
    <scope>NUCLEOTIDE SEQUENCE</scope>
</reference>
<dbReference type="EMBL" id="GBXM01068478">
    <property type="protein sequence ID" value="JAH40099.1"/>
    <property type="molecule type" value="Transcribed_RNA"/>
</dbReference>
<protein>
    <submittedName>
        <fullName evidence="1">Uncharacterized protein</fullName>
    </submittedName>
</protein>
<evidence type="ECO:0000313" key="1">
    <source>
        <dbReference type="EMBL" id="JAH40099.1"/>
    </source>
</evidence>
<dbReference type="AlphaFoldDB" id="A0A0E9SFE2"/>
<accession>A0A0E9SFE2</accession>
<name>A0A0E9SFE2_ANGAN</name>